<feature type="domain" description="ABC transporter" evidence="13">
    <location>
        <begin position="30"/>
        <end position="268"/>
    </location>
</feature>
<reference evidence="14" key="1">
    <citation type="submission" date="2020-10" db="EMBL/GenBank/DDBJ databases">
        <title>Ca. Dormibacterota MAGs.</title>
        <authorList>
            <person name="Montgomery K."/>
        </authorList>
    </citation>
    <scope>NUCLEOTIDE SEQUENCE [LARGE SCALE GENOMIC DNA]</scope>
    <source>
        <strain evidence="14">SC8812_S17_10</strain>
    </source>
</reference>
<dbReference type="GO" id="GO:0016887">
    <property type="term" value="F:ATP hydrolysis activity"/>
    <property type="evidence" value="ECO:0007669"/>
    <property type="project" value="InterPro"/>
</dbReference>
<evidence type="ECO:0000313" key="14">
    <source>
        <dbReference type="EMBL" id="MBJ7596678.1"/>
    </source>
</evidence>
<keyword evidence="9 12" id="KW-0472">Membrane</keyword>
<comment type="caution">
    <text evidence="14">The sequence shown here is derived from an EMBL/GenBank/DDBJ whole genome shotgun (WGS) entry which is preliminary data.</text>
</comment>
<keyword evidence="3" id="KW-1003">Cell membrane</keyword>
<dbReference type="InterPro" id="IPR003593">
    <property type="entry name" value="AAA+_ATPase"/>
</dbReference>
<dbReference type="SUPFAM" id="SSF52540">
    <property type="entry name" value="P-loop containing nucleoside triphosphate hydrolases"/>
    <property type="match status" value="1"/>
</dbReference>
<dbReference type="FunFam" id="3.40.50.300:FF:000032">
    <property type="entry name" value="Export ABC transporter ATP-binding protein"/>
    <property type="match status" value="1"/>
</dbReference>
<proteinExistence type="inferred from homology"/>
<keyword evidence="8 12" id="KW-1133">Transmembrane helix</keyword>
<dbReference type="PROSITE" id="PS00211">
    <property type="entry name" value="ABC_TRANSPORTER_1"/>
    <property type="match status" value="1"/>
</dbReference>
<protein>
    <submittedName>
        <fullName evidence="14">ATP-binding cassette domain-containing protein</fullName>
    </submittedName>
</protein>
<dbReference type="PROSITE" id="PS50893">
    <property type="entry name" value="ABC_TRANSPORTER_2"/>
    <property type="match status" value="1"/>
</dbReference>
<dbReference type="SMART" id="SM00382">
    <property type="entry name" value="AAA"/>
    <property type="match status" value="1"/>
</dbReference>
<evidence type="ECO:0000256" key="8">
    <source>
        <dbReference type="ARBA" id="ARBA00022989"/>
    </source>
</evidence>
<dbReference type="InterPro" id="IPR015854">
    <property type="entry name" value="ABC_transpr_LolD-like"/>
</dbReference>
<feature type="transmembrane region" description="Helical" evidence="12">
    <location>
        <begin position="650"/>
        <end position="672"/>
    </location>
</feature>
<evidence type="ECO:0000256" key="6">
    <source>
        <dbReference type="ARBA" id="ARBA00022741"/>
    </source>
</evidence>
<dbReference type="Pfam" id="PF00005">
    <property type="entry name" value="ABC_tran"/>
    <property type="match status" value="1"/>
</dbReference>
<evidence type="ECO:0000256" key="1">
    <source>
        <dbReference type="ARBA" id="ARBA00004429"/>
    </source>
</evidence>
<dbReference type="Proteomes" id="UP000612893">
    <property type="component" value="Unassembled WGS sequence"/>
</dbReference>
<dbReference type="InterPro" id="IPR003439">
    <property type="entry name" value="ABC_transporter-like_ATP-bd"/>
</dbReference>
<gene>
    <name evidence="14" type="ORF">JF922_01130</name>
</gene>
<evidence type="ECO:0000256" key="11">
    <source>
        <dbReference type="SAM" id="MobiDB-lite"/>
    </source>
</evidence>
<sequence>MTLTNTPLPAVESQRPPPDMLDLLGQPVGLRTDNARRVFRSGDVEVVALDGVSIEIAPGEFVAITGPSGGGKSTLLALLGGLDRPSSGTVYAAGAPLDQLTQGALDDYRLQRVGTIFQTFNLVPSLSALDNVALPLALAGVPVGERRRRGRLLLELVGLGHRAGFRPPRLAGGEQQRVAVARALANRPGLVLADEPTGNLDTSRGEAVMNLLEDLNRRGATVVLVTHDPELARRAQRAIHLRDGRVVSDSGTQRRTGRAPDTLPPPERLSRRDALNLGLSSTSRRPLRTALTAAGVAMGIVVMSLILALAAGLQQEVIESVNHGGQLQQVLVQSTAPNSTQHVRLDKAAVGKLSKAPYVKSAWGEVVISGALVSAADTSTPVPTLLYSLPPHDQVAASGIALTAGRMPGSNTIAEAVISSQQAKRLGWSPSQALGKRIVFKGQFPSAVPSGQPAAAQIPIAFTIVGVAPAGQQDSQAWVRIPATLADTYWTESAAANGWTQDPYASLVVLATSLDRVQGVRDEVQARGYAALTSDDQLRDVAQRLRYADLALTGLAVLALLIAALLIINTMLTAVLERTREIGVLKAVGARAKDVTLIFVTEAALIGASAGIIGVVGAALLSRGANSVVDNLARAQGAHLDLRLFQLGPLIVVAALVFAVVLSMLSGLLPALRAARLDPIQALRYE</sequence>
<dbReference type="Pfam" id="PF02687">
    <property type="entry name" value="FtsX"/>
    <property type="match status" value="1"/>
</dbReference>
<evidence type="ECO:0000259" key="13">
    <source>
        <dbReference type="PROSITE" id="PS50893"/>
    </source>
</evidence>
<feature type="region of interest" description="Disordered" evidence="11">
    <location>
        <begin position="245"/>
        <end position="272"/>
    </location>
</feature>
<keyword evidence="5 12" id="KW-0812">Transmembrane</keyword>
<evidence type="ECO:0000256" key="2">
    <source>
        <dbReference type="ARBA" id="ARBA00022448"/>
    </source>
</evidence>
<keyword evidence="2" id="KW-0813">Transport</keyword>
<keyword evidence="7 14" id="KW-0067">ATP-binding</keyword>
<dbReference type="PANTHER" id="PTHR24220">
    <property type="entry name" value="IMPORT ATP-BINDING PROTEIN"/>
    <property type="match status" value="1"/>
</dbReference>
<dbReference type="Pfam" id="PF12704">
    <property type="entry name" value="MacB_PCD"/>
    <property type="match status" value="1"/>
</dbReference>
<dbReference type="GO" id="GO:0005524">
    <property type="term" value="F:ATP binding"/>
    <property type="evidence" value="ECO:0007669"/>
    <property type="project" value="UniProtKB-KW"/>
</dbReference>
<accession>A0A934K6U0</accession>
<keyword evidence="4" id="KW-0997">Cell inner membrane</keyword>
<organism evidence="14 15">
    <name type="scientific">Candidatus Nephthysia bennettiae</name>
    <dbReference type="NCBI Taxonomy" id="3127016"/>
    <lineage>
        <taxon>Bacteria</taxon>
        <taxon>Bacillati</taxon>
        <taxon>Candidatus Dormiibacterota</taxon>
        <taxon>Candidatus Dormibacteria</taxon>
        <taxon>Candidatus Dormibacterales</taxon>
        <taxon>Candidatus Dormibacteraceae</taxon>
        <taxon>Candidatus Nephthysia</taxon>
    </lineage>
</organism>
<evidence type="ECO:0000256" key="7">
    <source>
        <dbReference type="ARBA" id="ARBA00022840"/>
    </source>
</evidence>
<evidence type="ECO:0000256" key="3">
    <source>
        <dbReference type="ARBA" id="ARBA00022475"/>
    </source>
</evidence>
<keyword evidence="15" id="KW-1185">Reference proteome</keyword>
<evidence type="ECO:0000256" key="10">
    <source>
        <dbReference type="ARBA" id="ARBA00038388"/>
    </source>
</evidence>
<name>A0A934K6U0_9BACT</name>
<dbReference type="InterPro" id="IPR027417">
    <property type="entry name" value="P-loop_NTPase"/>
</dbReference>
<comment type="similarity">
    <text evidence="10">Belongs to the ABC transporter superfamily. Macrolide exporter (TC 3.A.1.122) family.</text>
</comment>
<dbReference type="GO" id="GO:0005886">
    <property type="term" value="C:plasma membrane"/>
    <property type="evidence" value="ECO:0007669"/>
    <property type="project" value="UniProtKB-SubCell"/>
</dbReference>
<dbReference type="EMBL" id="JAEKNR010000016">
    <property type="protein sequence ID" value="MBJ7596678.1"/>
    <property type="molecule type" value="Genomic_DNA"/>
</dbReference>
<dbReference type="Gene3D" id="3.40.50.300">
    <property type="entry name" value="P-loop containing nucleotide triphosphate hydrolases"/>
    <property type="match status" value="1"/>
</dbReference>
<evidence type="ECO:0000256" key="5">
    <source>
        <dbReference type="ARBA" id="ARBA00022692"/>
    </source>
</evidence>
<dbReference type="InterPro" id="IPR003838">
    <property type="entry name" value="ABC3_permease_C"/>
</dbReference>
<dbReference type="InterPro" id="IPR017911">
    <property type="entry name" value="MacB-like_ATP-bd"/>
</dbReference>
<evidence type="ECO:0000256" key="4">
    <source>
        <dbReference type="ARBA" id="ARBA00022519"/>
    </source>
</evidence>
<dbReference type="PANTHER" id="PTHR24220:SF86">
    <property type="entry name" value="ABC TRANSPORTER ABCH.1"/>
    <property type="match status" value="1"/>
</dbReference>
<dbReference type="InterPro" id="IPR017871">
    <property type="entry name" value="ABC_transporter-like_CS"/>
</dbReference>
<dbReference type="CDD" id="cd03255">
    <property type="entry name" value="ABC_MJ0796_LolCDE_FtsE"/>
    <property type="match status" value="1"/>
</dbReference>
<dbReference type="AlphaFoldDB" id="A0A934K6U0"/>
<evidence type="ECO:0000256" key="9">
    <source>
        <dbReference type="ARBA" id="ARBA00023136"/>
    </source>
</evidence>
<feature type="transmembrane region" description="Helical" evidence="12">
    <location>
        <begin position="597"/>
        <end position="621"/>
    </location>
</feature>
<evidence type="ECO:0000256" key="12">
    <source>
        <dbReference type="SAM" id="Phobius"/>
    </source>
</evidence>
<dbReference type="GO" id="GO:0098796">
    <property type="term" value="C:membrane protein complex"/>
    <property type="evidence" value="ECO:0007669"/>
    <property type="project" value="UniProtKB-ARBA"/>
</dbReference>
<feature type="transmembrane region" description="Helical" evidence="12">
    <location>
        <begin position="550"/>
        <end position="576"/>
    </location>
</feature>
<dbReference type="InterPro" id="IPR025857">
    <property type="entry name" value="MacB_PCD"/>
</dbReference>
<dbReference type="GO" id="GO:0022857">
    <property type="term" value="F:transmembrane transporter activity"/>
    <property type="evidence" value="ECO:0007669"/>
    <property type="project" value="TreeGrafter"/>
</dbReference>
<comment type="subcellular location">
    <subcellularLocation>
        <location evidence="1">Cell inner membrane</location>
        <topology evidence="1">Multi-pass membrane protein</topology>
    </subcellularLocation>
</comment>
<keyword evidence="6" id="KW-0547">Nucleotide-binding</keyword>
<dbReference type="RefSeq" id="WP_338198508.1">
    <property type="nucleotide sequence ID" value="NZ_JAEKNR010000016.1"/>
</dbReference>
<evidence type="ECO:0000313" key="15">
    <source>
        <dbReference type="Proteomes" id="UP000612893"/>
    </source>
</evidence>